<reference evidence="1" key="1">
    <citation type="journal article" date="2018" name="Genome Biol.">
        <title>SKESA: strategic k-mer extension for scrupulous assemblies.</title>
        <authorList>
            <person name="Souvorov A."/>
            <person name="Agarwala R."/>
            <person name="Lipman D.J."/>
        </authorList>
    </citation>
    <scope>NUCLEOTIDE SEQUENCE</scope>
    <source>
        <strain evidence="1">MA.CK_00/00002125</strain>
    </source>
</reference>
<comment type="caution">
    <text evidence="1">The sequence shown here is derived from an EMBL/GenBank/DDBJ whole genome shotgun (WGS) entry which is preliminary data.</text>
</comment>
<organism evidence="1">
    <name type="scientific">Salmonella enterica</name>
    <name type="common">Salmonella choleraesuis</name>
    <dbReference type="NCBI Taxonomy" id="28901"/>
    <lineage>
        <taxon>Bacteria</taxon>
        <taxon>Pseudomonadati</taxon>
        <taxon>Pseudomonadota</taxon>
        <taxon>Gammaproteobacteria</taxon>
        <taxon>Enterobacterales</taxon>
        <taxon>Enterobacteriaceae</taxon>
        <taxon>Salmonella</taxon>
    </lineage>
</organism>
<accession>A0A756I533</accession>
<sequence>MTGITIDSGRMTVRDGEGRVRLVAGDTGNTATVDRKPPAPLTAEEEIYGRGLYSLPEGWEDLSGDGRWLHYLSDELRNMWPQLPREQKMAIASSMGEMASDMFDLACSIREGRA</sequence>
<reference evidence="1" key="2">
    <citation type="submission" date="2020-02" db="EMBL/GenBank/DDBJ databases">
        <authorList>
            <consortium name="NCBI Pathogen Detection Project"/>
        </authorList>
    </citation>
    <scope>NUCLEOTIDE SEQUENCE</scope>
    <source>
        <strain evidence="1">MA.CK_00/00002125</strain>
    </source>
</reference>
<name>A0A756I533_SALER</name>
<dbReference type="EMBL" id="DAAWYJ010000037">
    <property type="protein sequence ID" value="HAG0017667.1"/>
    <property type="molecule type" value="Genomic_DNA"/>
</dbReference>
<proteinExistence type="predicted"/>
<evidence type="ECO:0000313" key="1">
    <source>
        <dbReference type="EMBL" id="HAG0017667.1"/>
    </source>
</evidence>
<protein>
    <submittedName>
        <fullName evidence="1">Uncharacterized protein</fullName>
    </submittedName>
</protein>
<gene>
    <name evidence="1" type="ORF">G8O67_005059</name>
</gene>
<dbReference type="AlphaFoldDB" id="A0A756I533"/>